<dbReference type="EMBL" id="QEFC01002741">
    <property type="protein sequence ID" value="KAE9450898.1"/>
    <property type="molecule type" value="Genomic_DNA"/>
</dbReference>
<gene>
    <name evidence="1" type="ORF">C3L33_17193</name>
</gene>
<reference evidence="1 2" key="1">
    <citation type="journal article" date="2019" name="Genome Biol. Evol.">
        <title>The Rhododendron genome and chromosomal organization provide insight into shared whole-genome duplications across the heath family (Ericaceae).</title>
        <authorList>
            <person name="Soza V.L."/>
            <person name="Lindsley D."/>
            <person name="Waalkes A."/>
            <person name="Ramage E."/>
            <person name="Patwardhan R.P."/>
            <person name="Burton J.N."/>
            <person name="Adey A."/>
            <person name="Kumar A."/>
            <person name="Qiu R."/>
            <person name="Shendure J."/>
            <person name="Hall B."/>
        </authorList>
    </citation>
    <scope>NUCLEOTIDE SEQUENCE [LARGE SCALE GENOMIC DNA]</scope>
    <source>
        <strain evidence="1">RSF 1966-606</strain>
    </source>
</reference>
<protein>
    <submittedName>
        <fullName evidence="1">Uncharacterized protein</fullName>
    </submittedName>
</protein>
<keyword evidence="2" id="KW-1185">Reference proteome</keyword>
<name>A0A6A4L8I4_9ERIC</name>
<organism evidence="1 2">
    <name type="scientific">Rhododendron williamsianum</name>
    <dbReference type="NCBI Taxonomy" id="262921"/>
    <lineage>
        <taxon>Eukaryota</taxon>
        <taxon>Viridiplantae</taxon>
        <taxon>Streptophyta</taxon>
        <taxon>Embryophyta</taxon>
        <taxon>Tracheophyta</taxon>
        <taxon>Spermatophyta</taxon>
        <taxon>Magnoliopsida</taxon>
        <taxon>eudicotyledons</taxon>
        <taxon>Gunneridae</taxon>
        <taxon>Pentapetalae</taxon>
        <taxon>asterids</taxon>
        <taxon>Ericales</taxon>
        <taxon>Ericaceae</taxon>
        <taxon>Ericoideae</taxon>
        <taxon>Rhodoreae</taxon>
        <taxon>Rhododendron</taxon>
    </lineage>
</organism>
<sequence length="45" mass="5105">MMPMETSMPAPSNYEMKAIQSSWEQPSVDFRKVDAHFLPLKSSSS</sequence>
<dbReference type="AlphaFoldDB" id="A0A6A4L8I4"/>
<dbReference type="OrthoDB" id="10506003at2759"/>
<dbReference type="Proteomes" id="UP000428333">
    <property type="component" value="Linkage Group LG10"/>
</dbReference>
<feature type="non-terminal residue" evidence="1">
    <location>
        <position position="45"/>
    </location>
</feature>
<proteinExistence type="predicted"/>
<evidence type="ECO:0000313" key="2">
    <source>
        <dbReference type="Proteomes" id="UP000428333"/>
    </source>
</evidence>
<comment type="caution">
    <text evidence="1">The sequence shown here is derived from an EMBL/GenBank/DDBJ whole genome shotgun (WGS) entry which is preliminary data.</text>
</comment>
<feature type="non-terminal residue" evidence="1">
    <location>
        <position position="1"/>
    </location>
</feature>
<evidence type="ECO:0000313" key="1">
    <source>
        <dbReference type="EMBL" id="KAE9450898.1"/>
    </source>
</evidence>
<accession>A0A6A4L8I4</accession>